<accession>A0A0G0NCU0</accession>
<dbReference type="CDD" id="cd00462">
    <property type="entry name" value="PTH"/>
    <property type="match status" value="1"/>
</dbReference>
<keyword evidence="1" id="KW-0820">tRNA-binding</keyword>
<dbReference type="Gene3D" id="3.40.50.1470">
    <property type="entry name" value="Peptidyl-tRNA hydrolase"/>
    <property type="match status" value="1"/>
</dbReference>
<evidence type="ECO:0000256" key="1">
    <source>
        <dbReference type="ARBA" id="ARBA00022555"/>
    </source>
</evidence>
<organism evidence="4 5">
    <name type="scientific">Candidatus Falkowbacteria bacterium GW2011_GWA2_39_24</name>
    <dbReference type="NCBI Taxonomy" id="1618634"/>
    <lineage>
        <taxon>Bacteria</taxon>
        <taxon>Candidatus Falkowiibacteriota</taxon>
    </lineage>
</organism>
<comment type="caution">
    <text evidence="4">The sequence shown here is derived from an EMBL/GenBank/DDBJ whole genome shotgun (WGS) entry which is preliminary data.</text>
</comment>
<gene>
    <name evidence="4" type="ORF">UT42_C0048G0002</name>
</gene>
<dbReference type="NCBIfam" id="TIGR00447">
    <property type="entry name" value="pth"/>
    <property type="match status" value="1"/>
</dbReference>
<evidence type="ECO:0000313" key="5">
    <source>
        <dbReference type="Proteomes" id="UP000034048"/>
    </source>
</evidence>
<dbReference type="GO" id="GO:0004045">
    <property type="term" value="F:peptidyl-tRNA hydrolase activity"/>
    <property type="evidence" value="ECO:0007669"/>
    <property type="project" value="InterPro"/>
</dbReference>
<dbReference type="SUPFAM" id="SSF53178">
    <property type="entry name" value="Peptidyl-tRNA hydrolase-like"/>
    <property type="match status" value="1"/>
</dbReference>
<sequence>MKIIVGLGNPGKKYDQARHNLGFAVIDQLATRTGETWQENKKFKAEIIQTTDYFLVKPLTFMNNSGEAVRAILNYYDLLTVNEAGEAMANSDLSEILTVIHDELDLPLGKYKISINSSAAGHRGVQSIIDHLQTQNFTRLRIGIATNKLDKIPSDVFVQKKFSRDEQKIVDNLMPQLLANF</sequence>
<dbReference type="InterPro" id="IPR001328">
    <property type="entry name" value="Pept_tRNA_hydro"/>
</dbReference>
<dbReference type="GO" id="GO:0000049">
    <property type="term" value="F:tRNA binding"/>
    <property type="evidence" value="ECO:0007669"/>
    <property type="project" value="UniProtKB-KW"/>
</dbReference>
<keyword evidence="2 4" id="KW-0378">Hydrolase</keyword>
<dbReference type="PANTHER" id="PTHR17224:SF1">
    <property type="entry name" value="PEPTIDYL-TRNA HYDROLASE"/>
    <property type="match status" value="1"/>
</dbReference>
<reference evidence="4 5" key="1">
    <citation type="journal article" date="2015" name="Nature">
        <title>rRNA introns, odd ribosomes, and small enigmatic genomes across a large radiation of phyla.</title>
        <authorList>
            <person name="Brown C.T."/>
            <person name="Hug L.A."/>
            <person name="Thomas B.C."/>
            <person name="Sharon I."/>
            <person name="Castelle C.J."/>
            <person name="Singh A."/>
            <person name="Wilkins M.J."/>
            <person name="Williams K.H."/>
            <person name="Banfield J.F."/>
        </authorList>
    </citation>
    <scope>NUCLEOTIDE SEQUENCE [LARGE SCALE GENOMIC DNA]</scope>
</reference>
<evidence type="ECO:0000313" key="4">
    <source>
        <dbReference type="EMBL" id="KKR13308.1"/>
    </source>
</evidence>
<dbReference type="EMBL" id="LBWS01000048">
    <property type="protein sequence ID" value="KKR13308.1"/>
    <property type="molecule type" value="Genomic_DNA"/>
</dbReference>
<dbReference type="PANTHER" id="PTHR17224">
    <property type="entry name" value="PEPTIDYL-TRNA HYDROLASE"/>
    <property type="match status" value="1"/>
</dbReference>
<dbReference type="InterPro" id="IPR036416">
    <property type="entry name" value="Pept_tRNA_hydro_sf"/>
</dbReference>
<dbReference type="Pfam" id="PF01195">
    <property type="entry name" value="Pept_tRNA_hydro"/>
    <property type="match status" value="1"/>
</dbReference>
<evidence type="ECO:0000256" key="2">
    <source>
        <dbReference type="ARBA" id="ARBA00022801"/>
    </source>
</evidence>
<evidence type="ECO:0000256" key="3">
    <source>
        <dbReference type="ARBA" id="ARBA00022884"/>
    </source>
</evidence>
<proteinExistence type="predicted"/>
<dbReference type="PATRIC" id="fig|1618634.3.peg.523"/>
<name>A0A0G0NCU0_9BACT</name>
<keyword evidence="3" id="KW-0694">RNA-binding</keyword>
<dbReference type="Proteomes" id="UP000034048">
    <property type="component" value="Unassembled WGS sequence"/>
</dbReference>
<dbReference type="AlphaFoldDB" id="A0A0G0NCU0"/>
<protein>
    <submittedName>
        <fullName evidence="4">Peptidyl-tRNA hydrolase</fullName>
    </submittedName>
</protein>